<organism evidence="1 2">
    <name type="scientific">Chaetoceros tenuissimus</name>
    <dbReference type="NCBI Taxonomy" id="426638"/>
    <lineage>
        <taxon>Eukaryota</taxon>
        <taxon>Sar</taxon>
        <taxon>Stramenopiles</taxon>
        <taxon>Ochrophyta</taxon>
        <taxon>Bacillariophyta</taxon>
        <taxon>Coscinodiscophyceae</taxon>
        <taxon>Chaetocerotophycidae</taxon>
        <taxon>Chaetocerotales</taxon>
        <taxon>Chaetocerotaceae</taxon>
        <taxon>Chaetoceros</taxon>
    </lineage>
</organism>
<dbReference type="AlphaFoldDB" id="A0AAD3GZY4"/>
<dbReference type="Proteomes" id="UP001054902">
    <property type="component" value="Unassembled WGS sequence"/>
</dbReference>
<reference evidence="1 2" key="1">
    <citation type="journal article" date="2021" name="Sci. Rep.">
        <title>The genome of the diatom Chaetoceros tenuissimus carries an ancient integrated fragment of an extant virus.</title>
        <authorList>
            <person name="Hongo Y."/>
            <person name="Kimura K."/>
            <person name="Takaki Y."/>
            <person name="Yoshida Y."/>
            <person name="Baba S."/>
            <person name="Kobayashi G."/>
            <person name="Nagasaki K."/>
            <person name="Hano T."/>
            <person name="Tomaru Y."/>
        </authorList>
    </citation>
    <scope>NUCLEOTIDE SEQUENCE [LARGE SCALE GENOMIC DNA]</scope>
    <source>
        <strain evidence="1 2">NIES-3715</strain>
    </source>
</reference>
<comment type="caution">
    <text evidence="1">The sequence shown here is derived from an EMBL/GenBank/DDBJ whole genome shotgun (WGS) entry which is preliminary data.</text>
</comment>
<accession>A0AAD3GZY4</accession>
<proteinExistence type="predicted"/>
<evidence type="ECO:0000313" key="2">
    <source>
        <dbReference type="Proteomes" id="UP001054902"/>
    </source>
</evidence>
<name>A0AAD3GZY4_9STRA</name>
<dbReference type="EMBL" id="BLLK01000020">
    <property type="protein sequence ID" value="GFH45033.1"/>
    <property type="molecule type" value="Genomic_DNA"/>
</dbReference>
<keyword evidence="2" id="KW-1185">Reference proteome</keyword>
<evidence type="ECO:0000313" key="1">
    <source>
        <dbReference type="EMBL" id="GFH45033.1"/>
    </source>
</evidence>
<sequence length="454" mass="52255">MESFRRIGRQRRTRVIFALVAVVAVVNFAIFDETHSLSRLLSVQYDNIAVIHVGVHNSGSAEIQMESKAKILSLKEDNYEMPWTGVIKLWEEPYASDPDTDHHWTQDLAFENQVNFAACFDKLDDQGYNGSLESRSRLAIGHHCNPNLLLSGLQMAKEGKNLLVSAEDFSYIDEEGFEKLESYLYAFGDHKIVLYYTHFFNWLEMTYDGKARYKKWLNDEDWETGILEFITKTMDPDAHYFYTVPVLERLQKVFPPEKIEVINVHNVNGAGQHLVENFYCNALPGANKTCESIKNDIATNSGPNIDPHFEMRYLHRDFADLAHGAMKADLIPIVNRDEFFNVTIAIAHHYNGVLNQKQNGIQYDFQRVCPSPTVLNSLWEMSLDYHEKLYPNDGENSNIFLQDMKQGFDKASTTSLCKVDVEHTLQQHLWQEFFLSAVERDLTSIEGDQDISLE</sequence>
<gene>
    <name evidence="1" type="ORF">CTEN210_01507</name>
</gene>
<protein>
    <submittedName>
        <fullName evidence="1">Uncharacterized protein</fullName>
    </submittedName>
</protein>